<dbReference type="InterPro" id="IPR000740">
    <property type="entry name" value="GrpE"/>
</dbReference>
<dbReference type="PANTHER" id="PTHR21237">
    <property type="entry name" value="GRPE PROTEIN"/>
    <property type="match status" value="1"/>
</dbReference>
<feature type="region of interest" description="Disordered" evidence="14">
    <location>
        <begin position="24"/>
        <end position="45"/>
    </location>
</feature>
<dbReference type="PRINTS" id="PR00773">
    <property type="entry name" value="GRPEPROTEIN"/>
</dbReference>
<dbReference type="GO" id="GO:0005737">
    <property type="term" value="C:cytoplasm"/>
    <property type="evidence" value="ECO:0007669"/>
    <property type="project" value="UniProtKB-SubCell"/>
</dbReference>
<dbReference type="Pfam" id="PF01025">
    <property type="entry name" value="GrpE"/>
    <property type="match status" value="1"/>
</dbReference>
<dbReference type="FunFam" id="2.30.22.10:FF:000001">
    <property type="entry name" value="Protein GrpE"/>
    <property type="match status" value="1"/>
</dbReference>
<dbReference type="AlphaFoldDB" id="A0A840WIX9"/>
<dbReference type="Gene3D" id="3.90.20.20">
    <property type="match status" value="1"/>
</dbReference>
<dbReference type="Proteomes" id="UP000553766">
    <property type="component" value="Unassembled WGS sequence"/>
</dbReference>
<dbReference type="InterPro" id="IPR013805">
    <property type="entry name" value="GrpE_CC"/>
</dbReference>
<dbReference type="GO" id="GO:0042803">
    <property type="term" value="F:protein homodimerization activity"/>
    <property type="evidence" value="ECO:0007669"/>
    <property type="project" value="InterPro"/>
</dbReference>
<dbReference type="PROSITE" id="PS01071">
    <property type="entry name" value="GRPE"/>
    <property type="match status" value="1"/>
</dbReference>
<sequence length="198" mass="21846">MAVNKDEEAPFLDDIDEIEEELEIEDEADDGELSFDDPKAGVDPADDMDAVIEERDALKDRLLRAFADLENTRKRAERDRRDAENYGGTKLARDLLPVYDNLARALAALTDEQREAAGPVIEGIELTQKELLSAFAKHKIARVSPEVGEKFDPKMHQAMFEAPLPGAEPGTVIQVMTDGFTIADRLIRPAQVGVASKG</sequence>
<comment type="subunit">
    <text evidence="3 10">Homodimer.</text>
</comment>
<evidence type="ECO:0000256" key="14">
    <source>
        <dbReference type="SAM" id="MobiDB-lite"/>
    </source>
</evidence>
<evidence type="ECO:0000313" key="16">
    <source>
        <dbReference type="Proteomes" id="UP000553766"/>
    </source>
</evidence>
<dbReference type="CDD" id="cd00446">
    <property type="entry name" value="GrpE"/>
    <property type="match status" value="1"/>
</dbReference>
<evidence type="ECO:0000256" key="10">
    <source>
        <dbReference type="HAMAP-Rule" id="MF_01151"/>
    </source>
</evidence>
<dbReference type="Gene3D" id="2.30.22.10">
    <property type="entry name" value="Head domain of nucleotide exchange factor GrpE"/>
    <property type="match status" value="1"/>
</dbReference>
<comment type="function">
    <text evidence="7 10 11">Participates actively in the response to hyperosmotic and heat shock by preventing the aggregation of stress-denatured proteins, in association with DnaK and GrpE. It is the nucleotide exchange factor for DnaK and may function as a thermosensor. Unfolded proteins bind initially to DnaJ; upon interaction with the DnaJ-bound protein, DnaK hydrolyzes its bound ATP, resulting in the formation of a stable complex. GrpE releases ADP from DnaK; ATP binding to DnaK triggers the release of the substrate protein, thus completing the reaction cycle. Several rounds of ATP-dependent interactions between DnaJ, DnaK and GrpE are required for fully efficient folding.</text>
</comment>
<evidence type="ECO:0000256" key="2">
    <source>
        <dbReference type="ARBA" id="ARBA00009054"/>
    </source>
</evidence>
<dbReference type="GO" id="GO:0006457">
    <property type="term" value="P:protein folding"/>
    <property type="evidence" value="ECO:0007669"/>
    <property type="project" value="InterPro"/>
</dbReference>
<evidence type="ECO:0000256" key="7">
    <source>
        <dbReference type="ARBA" id="ARBA00053401"/>
    </source>
</evidence>
<proteinExistence type="inferred from homology"/>
<gene>
    <name evidence="10" type="primary">grpE</name>
    <name evidence="15" type="ORF">FHS89_000459</name>
</gene>
<comment type="similarity">
    <text evidence="2 10 12">Belongs to the GrpE family.</text>
</comment>
<comment type="caution">
    <text evidence="15">The sequence shown here is derived from an EMBL/GenBank/DDBJ whole genome shotgun (WGS) entry which is preliminary data.</text>
</comment>
<evidence type="ECO:0000256" key="6">
    <source>
        <dbReference type="ARBA" id="ARBA00023186"/>
    </source>
</evidence>
<dbReference type="GO" id="GO:0000774">
    <property type="term" value="F:adenyl-nucleotide exchange factor activity"/>
    <property type="evidence" value="ECO:0007669"/>
    <property type="project" value="InterPro"/>
</dbReference>
<reference evidence="15 16" key="1">
    <citation type="submission" date="2020-08" db="EMBL/GenBank/DDBJ databases">
        <title>Genomic Encyclopedia of Type Strains, Phase IV (KMG-IV): sequencing the most valuable type-strain genomes for metagenomic binning, comparative biology and taxonomic classification.</title>
        <authorList>
            <person name="Goeker M."/>
        </authorList>
    </citation>
    <scope>NUCLEOTIDE SEQUENCE [LARGE SCALE GENOMIC DNA]</scope>
    <source>
        <strain evidence="15 16">DSM 103377</strain>
    </source>
</reference>
<dbReference type="EMBL" id="JACIJS010000001">
    <property type="protein sequence ID" value="MBB5514461.1"/>
    <property type="molecule type" value="Genomic_DNA"/>
</dbReference>
<keyword evidence="6 10" id="KW-0143">Chaperone</keyword>
<evidence type="ECO:0000256" key="12">
    <source>
        <dbReference type="RuleBase" id="RU004478"/>
    </source>
</evidence>
<dbReference type="RefSeq" id="WP_184008045.1">
    <property type="nucleotide sequence ID" value="NZ_JACIJS010000001.1"/>
</dbReference>
<evidence type="ECO:0000256" key="11">
    <source>
        <dbReference type="RuleBase" id="RU000639"/>
    </source>
</evidence>
<protein>
    <recommendedName>
        <fullName evidence="8 10">Protein GrpE</fullName>
    </recommendedName>
    <alternativeName>
        <fullName evidence="9 10">HSP-70 cofactor</fullName>
    </alternativeName>
</protein>
<dbReference type="GO" id="GO:0051087">
    <property type="term" value="F:protein-folding chaperone binding"/>
    <property type="evidence" value="ECO:0007669"/>
    <property type="project" value="InterPro"/>
</dbReference>
<evidence type="ECO:0000313" key="15">
    <source>
        <dbReference type="EMBL" id="MBB5514461.1"/>
    </source>
</evidence>
<keyword evidence="4 10" id="KW-0963">Cytoplasm</keyword>
<keyword evidence="13" id="KW-0175">Coiled coil</keyword>
<dbReference type="SUPFAM" id="SSF51064">
    <property type="entry name" value="Head domain of nucleotide exchange factor GrpE"/>
    <property type="match status" value="1"/>
</dbReference>
<evidence type="ECO:0000256" key="3">
    <source>
        <dbReference type="ARBA" id="ARBA00011738"/>
    </source>
</evidence>
<feature type="compositionally biased region" description="Acidic residues" evidence="14">
    <location>
        <begin position="24"/>
        <end position="35"/>
    </location>
</feature>
<accession>A0A840WIX9</accession>
<evidence type="ECO:0000256" key="4">
    <source>
        <dbReference type="ARBA" id="ARBA00022490"/>
    </source>
</evidence>
<feature type="coiled-coil region" evidence="13">
    <location>
        <begin position="55"/>
        <end position="86"/>
    </location>
</feature>
<evidence type="ECO:0000256" key="9">
    <source>
        <dbReference type="ARBA" id="ARBA00076414"/>
    </source>
</evidence>
<dbReference type="SUPFAM" id="SSF58014">
    <property type="entry name" value="Coiled-coil domain of nucleotide exchange factor GrpE"/>
    <property type="match status" value="1"/>
</dbReference>
<dbReference type="PANTHER" id="PTHR21237:SF23">
    <property type="entry name" value="GRPE PROTEIN HOMOLOG, MITOCHONDRIAL"/>
    <property type="match status" value="1"/>
</dbReference>
<dbReference type="InterPro" id="IPR009012">
    <property type="entry name" value="GrpE_head"/>
</dbReference>
<keyword evidence="5 10" id="KW-0346">Stress response</keyword>
<evidence type="ECO:0000256" key="1">
    <source>
        <dbReference type="ARBA" id="ARBA00004496"/>
    </source>
</evidence>
<organism evidence="15 16">
    <name type="scientific">Rubricella aquisinus</name>
    <dbReference type="NCBI Taxonomy" id="2028108"/>
    <lineage>
        <taxon>Bacteria</taxon>
        <taxon>Pseudomonadati</taxon>
        <taxon>Pseudomonadota</taxon>
        <taxon>Alphaproteobacteria</taxon>
        <taxon>Rhodobacterales</taxon>
        <taxon>Paracoccaceae</taxon>
        <taxon>Rubricella</taxon>
    </lineage>
</organism>
<comment type="subcellular location">
    <subcellularLocation>
        <location evidence="1 10">Cytoplasm</location>
    </subcellularLocation>
</comment>
<evidence type="ECO:0000256" key="13">
    <source>
        <dbReference type="SAM" id="Coils"/>
    </source>
</evidence>
<dbReference type="HAMAP" id="MF_01151">
    <property type="entry name" value="GrpE"/>
    <property type="match status" value="1"/>
</dbReference>
<evidence type="ECO:0000256" key="5">
    <source>
        <dbReference type="ARBA" id="ARBA00023016"/>
    </source>
</evidence>
<dbReference type="GO" id="GO:0051082">
    <property type="term" value="F:unfolded protein binding"/>
    <property type="evidence" value="ECO:0007669"/>
    <property type="project" value="TreeGrafter"/>
</dbReference>
<name>A0A840WIX9_9RHOB</name>
<keyword evidence="16" id="KW-1185">Reference proteome</keyword>
<evidence type="ECO:0000256" key="8">
    <source>
        <dbReference type="ARBA" id="ARBA00072274"/>
    </source>
</evidence>